<feature type="domain" description="JmjC" evidence="2">
    <location>
        <begin position="143"/>
        <end position="299"/>
    </location>
</feature>
<keyword evidence="4" id="KW-1185">Reference proteome</keyword>
<dbReference type="InterPro" id="IPR050910">
    <property type="entry name" value="JMJD6_ArgDemeth/LysHydrox"/>
</dbReference>
<name>A0ABN9RAY4_9DINO</name>
<dbReference type="SUPFAM" id="SSF51197">
    <property type="entry name" value="Clavaminate synthase-like"/>
    <property type="match status" value="1"/>
</dbReference>
<dbReference type="EMBL" id="CAUYUJ010006102">
    <property type="protein sequence ID" value="CAK0816107.1"/>
    <property type="molecule type" value="Genomic_DNA"/>
</dbReference>
<dbReference type="PANTHER" id="PTHR12480">
    <property type="entry name" value="ARGININE DEMETHYLASE AND LYSYL-HYDROXYLASE JMJD"/>
    <property type="match status" value="1"/>
</dbReference>
<evidence type="ECO:0000313" key="4">
    <source>
        <dbReference type="Proteomes" id="UP001189429"/>
    </source>
</evidence>
<evidence type="ECO:0000259" key="2">
    <source>
        <dbReference type="PROSITE" id="PS51184"/>
    </source>
</evidence>
<evidence type="ECO:0000313" key="3">
    <source>
        <dbReference type="EMBL" id="CAK0816107.1"/>
    </source>
</evidence>
<evidence type="ECO:0000256" key="1">
    <source>
        <dbReference type="SAM" id="MobiDB-lite"/>
    </source>
</evidence>
<organism evidence="3 4">
    <name type="scientific">Prorocentrum cordatum</name>
    <dbReference type="NCBI Taxonomy" id="2364126"/>
    <lineage>
        <taxon>Eukaryota</taxon>
        <taxon>Sar</taxon>
        <taxon>Alveolata</taxon>
        <taxon>Dinophyceae</taxon>
        <taxon>Prorocentrales</taxon>
        <taxon>Prorocentraceae</taxon>
        <taxon>Prorocentrum</taxon>
    </lineage>
</organism>
<sequence length="429" mass="47569">DAALSSDPSDPIREASSPPLLRVPPALPLARSSADPSSLRVPPTACASAVHCSSSIPRYDIREWEEAHGGMVPDHPAVFTGAQTREDQIFRDLDTFLASHGDHRVNALPEYAQAGGHLAYIGVAVNGEVKLQRLRELASSWNDTHLYYNDFKCSPLCQKVVKMFGTPGLFNVSSTKSTNFLIGGPESGLPFHKHTKTWQGLSVGRKAWYVVPAGSMSEAVHDATGPYIFPVRSYHRAMQRLPVGQRPLYCVQHPGEIFYIPDFWWHSTMNLDGFQLAYGAKPCCKDQVKTDQRRAVMKVYPRQEWDTDEDGGFGWGNPFPYSIIPRVKEVERACKGEPSRSPTALEEPLRRMAEQAARAAELHEDKGMRDTAAFAHCVLAKKASSFLAGRRCNQSSQVQREMSACVERWRRVAANLSAVVSQTECPLSS</sequence>
<accession>A0ABN9RAY4</accession>
<feature type="non-terminal residue" evidence="3">
    <location>
        <position position="1"/>
    </location>
</feature>
<protein>
    <recommendedName>
        <fullName evidence="2">JmjC domain-containing protein</fullName>
    </recommendedName>
</protein>
<reference evidence="3" key="1">
    <citation type="submission" date="2023-10" db="EMBL/GenBank/DDBJ databases">
        <authorList>
            <person name="Chen Y."/>
            <person name="Shah S."/>
            <person name="Dougan E. K."/>
            <person name="Thang M."/>
            <person name="Chan C."/>
        </authorList>
    </citation>
    <scope>NUCLEOTIDE SEQUENCE [LARGE SCALE GENOMIC DNA]</scope>
</reference>
<proteinExistence type="predicted"/>
<dbReference type="Gene3D" id="2.60.120.650">
    <property type="entry name" value="Cupin"/>
    <property type="match status" value="1"/>
</dbReference>
<comment type="caution">
    <text evidence="3">The sequence shown here is derived from an EMBL/GenBank/DDBJ whole genome shotgun (WGS) entry which is preliminary data.</text>
</comment>
<dbReference type="Proteomes" id="UP001189429">
    <property type="component" value="Unassembled WGS sequence"/>
</dbReference>
<feature type="region of interest" description="Disordered" evidence="1">
    <location>
        <begin position="1"/>
        <end position="40"/>
    </location>
</feature>
<dbReference type="PROSITE" id="PS51184">
    <property type="entry name" value="JMJC"/>
    <property type="match status" value="1"/>
</dbReference>
<dbReference type="InterPro" id="IPR003347">
    <property type="entry name" value="JmjC_dom"/>
</dbReference>
<gene>
    <name evidence="3" type="ORF">PCOR1329_LOCUS19175</name>
</gene>